<feature type="compositionally biased region" description="Polar residues" evidence="5">
    <location>
        <begin position="818"/>
        <end position="829"/>
    </location>
</feature>
<evidence type="ECO:0000256" key="3">
    <source>
        <dbReference type="ARBA" id="ARBA00022833"/>
    </source>
</evidence>
<dbReference type="InterPro" id="IPR043145">
    <property type="entry name" value="Znf_ZZ_sf"/>
</dbReference>
<dbReference type="Pfam" id="PF00569">
    <property type="entry name" value="ZZ"/>
    <property type="match status" value="1"/>
</dbReference>
<organism evidence="9 10">
    <name type="scientific">Crassostrea virginica</name>
    <name type="common">Eastern oyster</name>
    <dbReference type="NCBI Taxonomy" id="6565"/>
    <lineage>
        <taxon>Eukaryota</taxon>
        <taxon>Metazoa</taxon>
        <taxon>Spiralia</taxon>
        <taxon>Lophotrochozoa</taxon>
        <taxon>Mollusca</taxon>
        <taxon>Bivalvia</taxon>
        <taxon>Autobranchia</taxon>
        <taxon>Pteriomorphia</taxon>
        <taxon>Ostreida</taxon>
        <taxon>Ostreoidea</taxon>
        <taxon>Ostreidae</taxon>
        <taxon>Crassostrea</taxon>
    </lineage>
</organism>
<dbReference type="PROSITE" id="PS01357">
    <property type="entry name" value="ZF_ZZ_1"/>
    <property type="match status" value="1"/>
</dbReference>
<gene>
    <name evidence="10" type="primary">LOC111112643</name>
</gene>
<dbReference type="KEGG" id="cvn:111112643"/>
<dbReference type="OrthoDB" id="8062037at2759"/>
<dbReference type="Pfam" id="PF04434">
    <property type="entry name" value="SWIM"/>
    <property type="match status" value="1"/>
</dbReference>
<protein>
    <submittedName>
        <fullName evidence="10">Uncharacterized protein LOC111112643 isoform X1</fullName>
    </submittedName>
</protein>
<feature type="compositionally biased region" description="Low complexity" evidence="5">
    <location>
        <begin position="648"/>
        <end position="669"/>
    </location>
</feature>
<feature type="domain" description="ZZ-type" evidence="7">
    <location>
        <begin position="242"/>
        <end position="293"/>
    </location>
</feature>
<feature type="region of interest" description="Disordered" evidence="5">
    <location>
        <begin position="422"/>
        <end position="596"/>
    </location>
</feature>
<evidence type="ECO:0000259" key="7">
    <source>
        <dbReference type="PROSITE" id="PS50135"/>
    </source>
</evidence>
<keyword evidence="2 4" id="KW-0863">Zinc-finger</keyword>
<evidence type="ECO:0000256" key="5">
    <source>
        <dbReference type="SAM" id="MobiDB-lite"/>
    </source>
</evidence>
<dbReference type="Proteomes" id="UP000694844">
    <property type="component" value="Chromosome 9"/>
</dbReference>
<evidence type="ECO:0000256" key="1">
    <source>
        <dbReference type="ARBA" id="ARBA00022723"/>
    </source>
</evidence>
<dbReference type="GO" id="GO:0008270">
    <property type="term" value="F:zinc ion binding"/>
    <property type="evidence" value="ECO:0007669"/>
    <property type="project" value="UniProtKB-KW"/>
</dbReference>
<dbReference type="InterPro" id="IPR007527">
    <property type="entry name" value="Znf_SWIM"/>
</dbReference>
<dbReference type="GeneID" id="111112643"/>
<dbReference type="SMART" id="SM00291">
    <property type="entry name" value="ZnF_ZZ"/>
    <property type="match status" value="1"/>
</dbReference>
<evidence type="ECO:0000256" key="4">
    <source>
        <dbReference type="PROSITE-ProRule" id="PRU00228"/>
    </source>
</evidence>
<evidence type="ECO:0000313" key="9">
    <source>
        <dbReference type="Proteomes" id="UP000694844"/>
    </source>
</evidence>
<dbReference type="Gene3D" id="3.30.60.90">
    <property type="match status" value="1"/>
</dbReference>
<name>A0A8B8BST0_CRAVI</name>
<dbReference type="SMART" id="SM00184">
    <property type="entry name" value="RING"/>
    <property type="match status" value="2"/>
</dbReference>
<dbReference type="Pfam" id="PF13639">
    <property type="entry name" value="zf-RING_2"/>
    <property type="match status" value="1"/>
</dbReference>
<feature type="compositionally biased region" description="Polar residues" evidence="5">
    <location>
        <begin position="545"/>
        <end position="560"/>
    </location>
</feature>
<feature type="region of interest" description="Disordered" evidence="5">
    <location>
        <begin position="129"/>
        <end position="150"/>
    </location>
</feature>
<feature type="compositionally biased region" description="Polar residues" evidence="5">
    <location>
        <begin position="572"/>
        <end position="581"/>
    </location>
</feature>
<dbReference type="SUPFAM" id="SSF57850">
    <property type="entry name" value="RING/U-box"/>
    <property type="match status" value="3"/>
</dbReference>
<dbReference type="InterPro" id="IPR013083">
    <property type="entry name" value="Znf_RING/FYVE/PHD"/>
</dbReference>
<keyword evidence="9" id="KW-1185">Reference proteome</keyword>
<feature type="domain" description="RING-type" evidence="6">
    <location>
        <begin position="367"/>
        <end position="409"/>
    </location>
</feature>
<feature type="compositionally biased region" description="Polar residues" evidence="5">
    <location>
        <begin position="851"/>
        <end position="861"/>
    </location>
</feature>
<dbReference type="GO" id="GO:0061630">
    <property type="term" value="F:ubiquitin protein ligase activity"/>
    <property type="evidence" value="ECO:0007669"/>
    <property type="project" value="InterPro"/>
</dbReference>
<feature type="region of interest" description="Disordered" evidence="5">
    <location>
        <begin position="646"/>
        <end position="703"/>
    </location>
</feature>
<dbReference type="PROSITE" id="PS50966">
    <property type="entry name" value="ZF_SWIM"/>
    <property type="match status" value="1"/>
</dbReference>
<proteinExistence type="predicted"/>
<evidence type="ECO:0000259" key="6">
    <source>
        <dbReference type="PROSITE" id="PS50089"/>
    </source>
</evidence>
<keyword evidence="1" id="KW-0479">Metal-binding</keyword>
<keyword evidence="3" id="KW-0862">Zinc</keyword>
<dbReference type="PANTHER" id="PTHR21540">
    <property type="entry name" value="RING FINGER AND SWIM DOMAIN-CONTAINING PROTEIN 2"/>
    <property type="match status" value="1"/>
</dbReference>
<feature type="domain" description="SWIM-type" evidence="8">
    <location>
        <begin position="62"/>
        <end position="95"/>
    </location>
</feature>
<dbReference type="CDD" id="cd02338">
    <property type="entry name" value="ZZ_PCMF_like"/>
    <property type="match status" value="1"/>
</dbReference>
<dbReference type="PANTHER" id="PTHR21540:SF3">
    <property type="entry name" value="E3 UBIQUITIN-PROTEIN LIGASE ZSWIM2"/>
    <property type="match status" value="1"/>
</dbReference>
<reference evidence="10" key="1">
    <citation type="submission" date="2025-08" db="UniProtKB">
        <authorList>
            <consortium name="RefSeq"/>
        </authorList>
    </citation>
    <scope>IDENTIFICATION</scope>
    <source>
        <tissue evidence="10">Whole sample</tissue>
    </source>
</reference>
<accession>A0A8B8BST0</accession>
<dbReference type="PROSITE" id="PS50135">
    <property type="entry name" value="ZF_ZZ_2"/>
    <property type="match status" value="1"/>
</dbReference>
<dbReference type="InterPro" id="IPR039903">
    <property type="entry name" value="Zswim2"/>
</dbReference>
<feature type="region of interest" description="Disordered" evidence="5">
    <location>
        <begin position="848"/>
        <end position="882"/>
    </location>
</feature>
<evidence type="ECO:0000313" key="10">
    <source>
        <dbReference type="RefSeq" id="XP_022306011.1"/>
    </source>
</evidence>
<dbReference type="CDD" id="cd16494">
    <property type="entry name" value="RING-CH-C4HC3_ZSWM2"/>
    <property type="match status" value="1"/>
</dbReference>
<evidence type="ECO:0000256" key="2">
    <source>
        <dbReference type="ARBA" id="ARBA00022771"/>
    </source>
</evidence>
<feature type="domain" description="RING-type" evidence="6">
    <location>
        <begin position="163"/>
        <end position="214"/>
    </location>
</feature>
<feature type="region of interest" description="Disordered" evidence="5">
    <location>
        <begin position="782"/>
        <end position="834"/>
    </location>
</feature>
<dbReference type="RefSeq" id="XP_022306011.1">
    <property type="nucleotide sequence ID" value="XM_022450303.1"/>
</dbReference>
<dbReference type="Gene3D" id="3.30.40.10">
    <property type="entry name" value="Zinc/RING finger domain, C3HC4 (zinc finger)"/>
    <property type="match status" value="2"/>
</dbReference>
<dbReference type="InterPro" id="IPR001841">
    <property type="entry name" value="Znf_RING"/>
</dbReference>
<dbReference type="InterPro" id="IPR000433">
    <property type="entry name" value="Znf_ZZ"/>
</dbReference>
<dbReference type="AlphaFoldDB" id="A0A8B8BST0"/>
<feature type="compositionally biased region" description="Low complexity" evidence="5">
    <location>
        <begin position="432"/>
        <end position="444"/>
    </location>
</feature>
<dbReference type="PROSITE" id="PS50089">
    <property type="entry name" value="ZF_RING_2"/>
    <property type="match status" value="2"/>
</dbReference>
<sequence>MSEREEKVDTKRSMSRSVAWRRTCNDLVFWRQCQALNATIYILRETGPTGFLLKEEGETKPVKVFLGDPHSCTCSTFMKDRDLCKHICWLILKKFRVAQNNPVTWQLGLVEREINDILFGATVKQRKTPVRRWSTSGPPGTTGFTSDGRPTIQQREIGDDDCCPICQDELLGKHQPVTFCKFGCGNSIHIKCMKIWADHQKTQGEKTIKCPFCREDFGPIELLKQESRNAMGVPAGGRMDRHLYTKCQSCQVSPIEGKCYRCTACTDFHLCQSCFNTSIHTSHPFEYRHKRNQRWRPAQRTYGAVLPEAVANDLLNREFTESDYELLTQLDSNSNQQPSDIPESVIQKFPLEKVRERGALLAPGMQCRICLRGYEVNQYVRKLPRCKHKFHKDCIDSWLLHSHPTCPVDGQVVWDPVTAQLEAEEQAERSSQRSSASKKSTESSGIHGNGLSELSVPGVGLVRMDNTPVEKSSSLRGKKMAQQGRLQGRQAEEPSANPLRASFTLNGMSVGANGGDDIEGGVRSEAGTGSSTLPGGRLLGRLQTRKTSLNQRLQELNVQSSEEEEGRGQMNEADTQSQSSDHFAGQNLKRQNSRRRRNVLTELSEDNDLDETQAAAVIELPFGAKNNRASMHSVIKNTLSLLQKDQLTRSSSLRTPESSRSSRSSRSPSVRNLLHSRPSEIHSPTRELPPLIESDETNPNADLDTISTVTSLGGSSYRSGRRSLFQRVPRADSSADVNDFDVLLTSLRSSPDSRASLMGSQTSLNSIRSTRLANGIILAEARDSGAEGRPPQGHTGASRVGRPPRAPRPAENARRAGQLNQEVNQTGSENQEENQLMERLQLFTDLYLGSGPNSATEQQGRPSRVLRRQLSNPAAVRQRRHENEIRRRRTNEFGLEGTSAYNNLTLRDIIH</sequence>
<feature type="compositionally biased region" description="Low complexity" evidence="5">
    <location>
        <begin position="134"/>
        <end position="148"/>
    </location>
</feature>
<dbReference type="CDD" id="cd16486">
    <property type="entry name" value="mRING-H2-C3H2C2D_ZSWM2"/>
    <property type="match status" value="1"/>
</dbReference>
<evidence type="ECO:0000259" key="8">
    <source>
        <dbReference type="PROSITE" id="PS50966"/>
    </source>
</evidence>